<evidence type="ECO:0000313" key="2">
    <source>
        <dbReference type="Proteomes" id="UP001620626"/>
    </source>
</evidence>
<dbReference type="AlphaFoldDB" id="A0ABD2MBA5"/>
<organism evidence="1 2">
    <name type="scientific">Heterodera trifolii</name>
    <dbReference type="NCBI Taxonomy" id="157864"/>
    <lineage>
        <taxon>Eukaryota</taxon>
        <taxon>Metazoa</taxon>
        <taxon>Ecdysozoa</taxon>
        <taxon>Nematoda</taxon>
        <taxon>Chromadorea</taxon>
        <taxon>Rhabditida</taxon>
        <taxon>Tylenchina</taxon>
        <taxon>Tylenchomorpha</taxon>
        <taxon>Tylenchoidea</taxon>
        <taxon>Heteroderidae</taxon>
        <taxon>Heteroderinae</taxon>
        <taxon>Heterodera</taxon>
    </lineage>
</organism>
<protein>
    <submittedName>
        <fullName evidence="1">Uncharacterized protein</fullName>
    </submittedName>
</protein>
<keyword evidence="2" id="KW-1185">Reference proteome</keyword>
<comment type="caution">
    <text evidence="1">The sequence shown here is derived from an EMBL/GenBank/DDBJ whole genome shotgun (WGS) entry which is preliminary data.</text>
</comment>
<evidence type="ECO:0000313" key="1">
    <source>
        <dbReference type="EMBL" id="KAL3124805.1"/>
    </source>
</evidence>
<accession>A0ABD2MBA5</accession>
<gene>
    <name evidence="1" type="ORF">niasHT_002549</name>
</gene>
<dbReference type="Proteomes" id="UP001620626">
    <property type="component" value="Unassembled WGS sequence"/>
</dbReference>
<name>A0ABD2MBA5_9BILA</name>
<sequence length="278" mass="32414">MSICNAPYVDNNIFSLTNVLKICEFMQKHLYLQGTDDVDIVKVYANTFLKQIWRNEVNPYGPGDDDNIGPSCCDKFTDCLQKSCFPLLYSNTLNRKVNFCLTNLVQHAQQVGTNVIILLQIEKRHLKDLQNMIRNGRQFASRIIYYPLYELEKEFYEWLITSAESVTSYSMIEDIGIATVTLGPWDKDILEMFLQEHFFNKLIFDTQKGVPYWQMNMKFPPSQQRKVVVQLCQWSEFSGNGQKLRMKLKKIEEETLISRVDGVINDNLDLIRGKDVCF</sequence>
<dbReference type="EMBL" id="JBICBT010000062">
    <property type="protein sequence ID" value="KAL3124805.1"/>
    <property type="molecule type" value="Genomic_DNA"/>
</dbReference>
<reference evidence="1 2" key="1">
    <citation type="submission" date="2024-10" db="EMBL/GenBank/DDBJ databases">
        <authorList>
            <person name="Kim D."/>
        </authorList>
    </citation>
    <scope>NUCLEOTIDE SEQUENCE [LARGE SCALE GENOMIC DNA]</scope>
    <source>
        <strain evidence="1">BH-2024</strain>
    </source>
</reference>
<proteinExistence type="predicted"/>